<dbReference type="AlphaFoldDB" id="A0A9W5YD22"/>
<dbReference type="PANTHER" id="PTHR23416">
    <property type="entry name" value="SIALIC ACID SYNTHASE-RELATED"/>
    <property type="match status" value="1"/>
</dbReference>
<dbReference type="EMBL" id="BRLB01000009">
    <property type="protein sequence ID" value="GKX30441.1"/>
    <property type="molecule type" value="Genomic_DNA"/>
</dbReference>
<protein>
    <submittedName>
        <fullName evidence="4">Acetyltransferase</fullName>
    </submittedName>
</protein>
<dbReference type="GO" id="GO:0008374">
    <property type="term" value="F:O-acyltransferase activity"/>
    <property type="evidence" value="ECO:0007669"/>
    <property type="project" value="TreeGrafter"/>
</dbReference>
<comment type="similarity">
    <text evidence="1">Belongs to the transferase hexapeptide repeat family.</text>
</comment>
<dbReference type="SUPFAM" id="SSF51161">
    <property type="entry name" value="Trimeric LpxA-like enzymes"/>
    <property type="match status" value="1"/>
</dbReference>
<accession>A0A9W5YD22</accession>
<keyword evidence="2" id="KW-0808">Transferase</keyword>
<dbReference type="PANTHER" id="PTHR23416:SF23">
    <property type="entry name" value="ACETYLTRANSFERASE C18B11.09C-RELATED"/>
    <property type="match status" value="1"/>
</dbReference>
<dbReference type="PROSITE" id="PS00101">
    <property type="entry name" value="HEXAPEP_TRANSFERASES"/>
    <property type="match status" value="1"/>
</dbReference>
<gene>
    <name evidence="4" type="ORF">SH1V18_29210</name>
</gene>
<dbReference type="InterPro" id="IPR001451">
    <property type="entry name" value="Hexapep"/>
</dbReference>
<evidence type="ECO:0000256" key="2">
    <source>
        <dbReference type="ARBA" id="ARBA00022679"/>
    </source>
</evidence>
<evidence type="ECO:0000313" key="4">
    <source>
        <dbReference type="EMBL" id="GKX30441.1"/>
    </source>
</evidence>
<dbReference type="InterPro" id="IPR018357">
    <property type="entry name" value="Hexapep_transf_CS"/>
</dbReference>
<proteinExistence type="inferred from homology"/>
<name>A0A9W5YD22_9FIRM</name>
<dbReference type="Gene3D" id="2.160.10.10">
    <property type="entry name" value="Hexapeptide repeat proteins"/>
    <property type="match status" value="1"/>
</dbReference>
<evidence type="ECO:0000256" key="3">
    <source>
        <dbReference type="ARBA" id="ARBA00022737"/>
    </source>
</evidence>
<reference evidence="4" key="1">
    <citation type="submission" date="2022-06" db="EMBL/GenBank/DDBJ databases">
        <title>Vallitalea longa sp. nov., an anaerobic bacterium isolated from marine sediment.</title>
        <authorList>
            <person name="Hirano S."/>
            <person name="Terahara T."/>
            <person name="Mori K."/>
            <person name="Hamada M."/>
            <person name="Matsumoto R."/>
            <person name="Kobayashi T."/>
        </authorList>
    </citation>
    <scope>NUCLEOTIDE SEQUENCE</scope>
    <source>
        <strain evidence="4">SH18-1</strain>
    </source>
</reference>
<dbReference type="Pfam" id="PF00132">
    <property type="entry name" value="Hexapep"/>
    <property type="match status" value="1"/>
</dbReference>
<evidence type="ECO:0000256" key="1">
    <source>
        <dbReference type="ARBA" id="ARBA00007274"/>
    </source>
</evidence>
<dbReference type="InterPro" id="IPR011004">
    <property type="entry name" value="Trimer_LpxA-like_sf"/>
</dbReference>
<organism evidence="4 5">
    <name type="scientific">Vallitalea longa</name>
    <dbReference type="NCBI Taxonomy" id="2936439"/>
    <lineage>
        <taxon>Bacteria</taxon>
        <taxon>Bacillati</taxon>
        <taxon>Bacillota</taxon>
        <taxon>Clostridia</taxon>
        <taxon>Lachnospirales</taxon>
        <taxon>Vallitaleaceae</taxon>
        <taxon>Vallitalea</taxon>
    </lineage>
</organism>
<keyword evidence="5" id="KW-1185">Reference proteome</keyword>
<dbReference type="Proteomes" id="UP001144256">
    <property type="component" value="Unassembled WGS sequence"/>
</dbReference>
<dbReference type="InterPro" id="IPR051159">
    <property type="entry name" value="Hexapeptide_acetyltransf"/>
</dbReference>
<dbReference type="CDD" id="cd04647">
    <property type="entry name" value="LbH_MAT_like"/>
    <property type="match status" value="1"/>
</dbReference>
<comment type="caution">
    <text evidence="4">The sequence shown here is derived from an EMBL/GenBank/DDBJ whole genome shotgun (WGS) entry which is preliminary data.</text>
</comment>
<evidence type="ECO:0000313" key="5">
    <source>
        <dbReference type="Proteomes" id="UP001144256"/>
    </source>
</evidence>
<keyword evidence="3" id="KW-0677">Repeat</keyword>
<sequence length="174" mass="18914">MGVKKKISLGLYYFVGKKLPESDSLISFGAKRFRRFLCKNIFDYTSKTCNIEKGVFFGRGQGISIGDNSGIGLHARVQGPLEIGDNVMMGPDVIIYTKNHESKRTDIPMIKQGTTSPEKVVIEDDVWIGARVIILPGITIGRGSILGAGSVVTKNVEPYTVVGGVPAKKIKSRI</sequence>